<accession>A0A6A6WD63</accession>
<sequence length="634" mass="67795">MPRLTRAQRAAQAEGSDTIHIDHTATEPIESVDSISDDLERAPLKELAINFEEVAEEMPPKKKAAKGKGKGRGKKTKKEEVVEEEQIEEEPEPEDSAEMPGDPEQAVAGTASEGFEEELRTEPELQVTAQMSVEETPAPPSVRATRKTRRQLAMEAEVEKQEPQPEPTKNEMNQSDASEEHTPEVPAIVPVIEVPTTETPIANSPEYPVQEDSPEEELSPSHQIKMSLTPIKVPSSDVSSRSGSLSPSRKSPGTIEALDALEDAMEDITKALTPNKTRSAPKVKVNGHTPTTSDSSIEAPIPAPKVSRTPRAARSLKENVPPKSAAKKTVPAIVSKPVVPRPQKNITSKPPASSNPKPKGTGEVVDYLASKRRPVSVSFPTPPPLAKSTRAPTKASFTLPGEAVAAKLKAAREARLQKDAAEGEKAAQKKPVVKARPIPKAAGQAPVVKQTAASRAREAAINGTVPNVQAPKRNSSMDITAASKRISLATSRTRPASVHIGSLTKKDTPGITIPPPAPSSNTMPKARVPSTHAPSVICKPARVPSNSKPSAVGPVTGAPVSAAEAAAQRVKGREVFNRDRQEKEEREREKREKEEAAKKARAEAAERGRIASREWAEKQKKRAESAVAGQAAAV</sequence>
<feature type="compositionally biased region" description="Low complexity" evidence="1">
    <location>
        <begin position="184"/>
        <end position="195"/>
    </location>
</feature>
<feature type="compositionally biased region" description="Acidic residues" evidence="1">
    <location>
        <begin position="81"/>
        <end position="97"/>
    </location>
</feature>
<name>A0A6A6WD63_9PEZI</name>
<evidence type="ECO:0000256" key="1">
    <source>
        <dbReference type="SAM" id="MobiDB-lite"/>
    </source>
</evidence>
<feature type="compositionally biased region" description="Low complexity" evidence="1">
    <location>
        <begin position="348"/>
        <end position="359"/>
    </location>
</feature>
<feature type="region of interest" description="Disordered" evidence="1">
    <location>
        <begin position="414"/>
        <end position="634"/>
    </location>
</feature>
<feature type="compositionally biased region" description="Basic residues" evidence="1">
    <location>
        <begin position="61"/>
        <end position="76"/>
    </location>
</feature>
<dbReference type="GeneID" id="54486423"/>
<keyword evidence="3" id="KW-1185">Reference proteome</keyword>
<feature type="region of interest" description="Disordered" evidence="1">
    <location>
        <begin position="1"/>
        <end position="38"/>
    </location>
</feature>
<evidence type="ECO:0000313" key="2">
    <source>
        <dbReference type="EMBL" id="KAF2759796.1"/>
    </source>
</evidence>
<feature type="compositionally biased region" description="Basic and acidic residues" evidence="1">
    <location>
        <begin position="414"/>
        <end position="427"/>
    </location>
</feature>
<dbReference type="Proteomes" id="UP000799437">
    <property type="component" value="Unassembled WGS sequence"/>
</dbReference>
<proteinExistence type="predicted"/>
<dbReference type="EMBL" id="ML996569">
    <property type="protein sequence ID" value="KAF2759796.1"/>
    <property type="molecule type" value="Genomic_DNA"/>
</dbReference>
<organism evidence="2 3">
    <name type="scientific">Pseudovirgaria hyperparasitica</name>
    <dbReference type="NCBI Taxonomy" id="470096"/>
    <lineage>
        <taxon>Eukaryota</taxon>
        <taxon>Fungi</taxon>
        <taxon>Dikarya</taxon>
        <taxon>Ascomycota</taxon>
        <taxon>Pezizomycotina</taxon>
        <taxon>Dothideomycetes</taxon>
        <taxon>Dothideomycetes incertae sedis</taxon>
        <taxon>Acrospermales</taxon>
        <taxon>Acrospermaceae</taxon>
        <taxon>Pseudovirgaria</taxon>
    </lineage>
</organism>
<feature type="compositionally biased region" description="Low complexity" evidence="1">
    <location>
        <begin position="232"/>
        <end position="253"/>
    </location>
</feature>
<reference evidence="2" key="1">
    <citation type="journal article" date="2020" name="Stud. Mycol.">
        <title>101 Dothideomycetes genomes: a test case for predicting lifestyles and emergence of pathogens.</title>
        <authorList>
            <person name="Haridas S."/>
            <person name="Albert R."/>
            <person name="Binder M."/>
            <person name="Bloem J."/>
            <person name="Labutti K."/>
            <person name="Salamov A."/>
            <person name="Andreopoulos B."/>
            <person name="Baker S."/>
            <person name="Barry K."/>
            <person name="Bills G."/>
            <person name="Bluhm B."/>
            <person name="Cannon C."/>
            <person name="Castanera R."/>
            <person name="Culley D."/>
            <person name="Daum C."/>
            <person name="Ezra D."/>
            <person name="Gonzalez J."/>
            <person name="Henrissat B."/>
            <person name="Kuo A."/>
            <person name="Liang C."/>
            <person name="Lipzen A."/>
            <person name="Lutzoni F."/>
            <person name="Magnuson J."/>
            <person name="Mondo S."/>
            <person name="Nolan M."/>
            <person name="Ohm R."/>
            <person name="Pangilinan J."/>
            <person name="Park H.-J."/>
            <person name="Ramirez L."/>
            <person name="Alfaro M."/>
            <person name="Sun H."/>
            <person name="Tritt A."/>
            <person name="Yoshinaga Y."/>
            <person name="Zwiers L.-H."/>
            <person name="Turgeon B."/>
            <person name="Goodwin S."/>
            <person name="Spatafora J."/>
            <person name="Crous P."/>
            <person name="Grigoriev I."/>
        </authorList>
    </citation>
    <scope>NUCLEOTIDE SEQUENCE</scope>
    <source>
        <strain evidence="2">CBS 121739</strain>
    </source>
</reference>
<evidence type="ECO:0000313" key="3">
    <source>
        <dbReference type="Proteomes" id="UP000799437"/>
    </source>
</evidence>
<feature type="compositionally biased region" description="Polar residues" evidence="1">
    <location>
        <begin position="464"/>
        <end position="478"/>
    </location>
</feature>
<feature type="compositionally biased region" description="Low complexity" evidence="1">
    <location>
        <begin position="625"/>
        <end position="634"/>
    </location>
</feature>
<feature type="region of interest" description="Disordered" evidence="1">
    <location>
        <begin position="51"/>
        <end position="394"/>
    </location>
</feature>
<feature type="compositionally biased region" description="Basic and acidic residues" evidence="1">
    <location>
        <begin position="571"/>
        <end position="624"/>
    </location>
</feature>
<dbReference type="OrthoDB" id="3946796at2759"/>
<protein>
    <submittedName>
        <fullName evidence="2">Uncharacterized protein</fullName>
    </submittedName>
</protein>
<dbReference type="RefSeq" id="XP_033602247.1">
    <property type="nucleotide sequence ID" value="XM_033745369.1"/>
</dbReference>
<gene>
    <name evidence="2" type="ORF">EJ05DRAFT_484703</name>
</gene>
<dbReference type="AlphaFoldDB" id="A0A6A6WD63"/>